<proteinExistence type="predicted"/>
<evidence type="ECO:0000313" key="2">
    <source>
        <dbReference type="Proteomes" id="UP001228403"/>
    </source>
</evidence>
<protein>
    <submittedName>
        <fullName evidence="1">Uncharacterized protein</fullName>
    </submittedName>
</protein>
<dbReference type="EMBL" id="JAUDCF010000049">
    <property type="protein sequence ID" value="MDM8146770.1"/>
    <property type="molecule type" value="Genomic_DNA"/>
</dbReference>
<evidence type="ECO:0000313" key="1">
    <source>
        <dbReference type="EMBL" id="MDM8146770.1"/>
    </source>
</evidence>
<organism evidence="1 2">
    <name type="scientific">Bacteroides eggerthii</name>
    <dbReference type="NCBI Taxonomy" id="28111"/>
    <lineage>
        <taxon>Bacteria</taxon>
        <taxon>Pseudomonadati</taxon>
        <taxon>Bacteroidota</taxon>
        <taxon>Bacteroidia</taxon>
        <taxon>Bacteroidales</taxon>
        <taxon>Bacteroidaceae</taxon>
        <taxon>Bacteroides</taxon>
    </lineage>
</organism>
<accession>A0ABT7U8A2</accession>
<reference evidence="2" key="2">
    <citation type="submission" date="2023-07" db="EMBL/GenBank/DDBJ databases">
        <title>Identification and characterization of horizontal gene transfer across gut microbiota members of farm animals based on homology search.</title>
        <authorList>
            <person name="Schwarzerova J."/>
            <person name="Nykrynova M."/>
            <person name="Jureckova K."/>
            <person name="Cejkova D."/>
            <person name="Rychlik I."/>
        </authorList>
    </citation>
    <scope>NUCLEOTIDE SEQUENCE [LARGE SCALE GENOMIC DNA]</scope>
    <source>
        <strain evidence="2">ET4</strain>
    </source>
</reference>
<sequence length="166" mass="19772">METYNSKNEQVEVRETPQSLYERLSATRFSQYPYERCSLGDGMSVVNEAMREYWKPRFLVDDRNRTAFEFMDGNAVLQTVRQEDIDWNSLQRLPDYAINRARWLDARFPTFIRMYKNGIAEVSWMLNPDGRYHQDEDGFGMTDDVEIKIYGMIDRTGKVVRKFHVK</sequence>
<gene>
    <name evidence="1" type="ORF">QUW02_12720</name>
</gene>
<comment type="caution">
    <text evidence="1">The sequence shown here is derived from an EMBL/GenBank/DDBJ whole genome shotgun (WGS) entry which is preliminary data.</text>
</comment>
<reference evidence="1 2" key="1">
    <citation type="submission" date="2023-06" db="EMBL/GenBank/DDBJ databases">
        <authorList>
            <person name="Zeman M."/>
            <person name="Kubasova T."/>
            <person name="Jahodarova E."/>
            <person name="Nykrynova M."/>
            <person name="Rychlik I."/>
        </authorList>
    </citation>
    <scope>NUCLEOTIDE SEQUENCE [LARGE SCALE GENOMIC DNA]</scope>
    <source>
        <strain evidence="1 2">ET4</strain>
    </source>
</reference>
<name>A0ABT7U8A2_9BACE</name>
<dbReference type="Proteomes" id="UP001228403">
    <property type="component" value="Unassembled WGS sequence"/>
</dbReference>
<keyword evidence="2" id="KW-1185">Reference proteome</keyword>